<accession>A0A1Q3E5T7</accession>
<dbReference type="PROSITE" id="PS51082">
    <property type="entry name" value="WH2"/>
    <property type="match status" value="1"/>
</dbReference>
<feature type="compositionally biased region" description="Acidic residues" evidence="8">
    <location>
        <begin position="407"/>
        <end position="418"/>
    </location>
</feature>
<feature type="domain" description="WH2" evidence="11">
    <location>
        <begin position="332"/>
        <end position="351"/>
    </location>
</feature>
<evidence type="ECO:0000259" key="11">
    <source>
        <dbReference type="PROSITE" id="PS51082"/>
    </source>
</evidence>
<dbReference type="FunFam" id="3.90.810.10:FF:000010">
    <property type="entry name" value="Related to Neural Wiskott-Aldrich syndrome protein"/>
    <property type="match status" value="1"/>
</dbReference>
<protein>
    <submittedName>
        <fullName evidence="12">WH1-domain-containing partial</fullName>
    </submittedName>
</protein>
<keyword evidence="3" id="KW-0963">Cytoplasm</keyword>
<dbReference type="GO" id="GO:0005856">
    <property type="term" value="C:cytoskeleton"/>
    <property type="evidence" value="ECO:0007669"/>
    <property type="project" value="UniProtKB-SubCell"/>
</dbReference>
<evidence type="ECO:0000313" key="13">
    <source>
        <dbReference type="Proteomes" id="UP000188533"/>
    </source>
</evidence>
<dbReference type="Pfam" id="PF00786">
    <property type="entry name" value="PBD"/>
    <property type="match status" value="1"/>
</dbReference>
<organism evidence="12 13">
    <name type="scientific">Lentinula edodes</name>
    <name type="common">Shiitake mushroom</name>
    <name type="synonym">Lentinus edodes</name>
    <dbReference type="NCBI Taxonomy" id="5353"/>
    <lineage>
        <taxon>Eukaryota</taxon>
        <taxon>Fungi</taxon>
        <taxon>Dikarya</taxon>
        <taxon>Basidiomycota</taxon>
        <taxon>Agaricomycotina</taxon>
        <taxon>Agaricomycetes</taxon>
        <taxon>Agaricomycetidae</taxon>
        <taxon>Agaricales</taxon>
        <taxon>Marasmiineae</taxon>
        <taxon>Omphalotaceae</taxon>
        <taxon>Lentinula</taxon>
    </lineage>
</organism>
<feature type="compositionally biased region" description="Low complexity" evidence="8">
    <location>
        <begin position="270"/>
        <end position="283"/>
    </location>
</feature>
<dbReference type="InterPro" id="IPR003124">
    <property type="entry name" value="WH2_dom"/>
</dbReference>
<feature type="compositionally biased region" description="Pro residues" evidence="8">
    <location>
        <begin position="232"/>
        <end position="251"/>
    </location>
</feature>
<dbReference type="SUPFAM" id="SSF50729">
    <property type="entry name" value="PH domain-like"/>
    <property type="match status" value="1"/>
</dbReference>
<evidence type="ECO:0000256" key="3">
    <source>
        <dbReference type="ARBA" id="ARBA00022490"/>
    </source>
</evidence>
<reference evidence="12 13" key="2">
    <citation type="submission" date="2017-02" db="EMBL/GenBank/DDBJ databases">
        <title>A genome survey and senescence transcriptome analysis in Lentinula edodes.</title>
        <authorList>
            <person name="Sakamoto Y."/>
            <person name="Nakade K."/>
            <person name="Sato S."/>
            <person name="Yoshida Y."/>
            <person name="Miyazaki K."/>
            <person name="Natsume S."/>
            <person name="Konno N."/>
        </authorList>
    </citation>
    <scope>NUCLEOTIDE SEQUENCE [LARGE SCALE GENOMIC DNA]</scope>
    <source>
        <strain evidence="12 13">NBRC 111202</strain>
    </source>
</reference>
<dbReference type="SMART" id="SM00285">
    <property type="entry name" value="PBD"/>
    <property type="match status" value="1"/>
</dbReference>
<dbReference type="SMART" id="SM00461">
    <property type="entry name" value="WH1"/>
    <property type="match status" value="1"/>
</dbReference>
<dbReference type="Gene3D" id="3.90.810.10">
    <property type="entry name" value="CRIB domain"/>
    <property type="match status" value="1"/>
</dbReference>
<evidence type="ECO:0000313" key="12">
    <source>
        <dbReference type="EMBL" id="GAW02605.1"/>
    </source>
</evidence>
<feature type="domain" description="WH1" evidence="10">
    <location>
        <begin position="21"/>
        <end position="134"/>
    </location>
</feature>
<dbReference type="InterPro" id="IPR011026">
    <property type="entry name" value="WAS_C"/>
</dbReference>
<dbReference type="SUPFAM" id="SSF47912">
    <property type="entry name" value="Wiscott-Aldrich syndrome protein, WASP, C-terminal domain"/>
    <property type="match status" value="1"/>
</dbReference>
<keyword evidence="13" id="KW-1185">Reference proteome</keyword>
<dbReference type="STRING" id="5353.A0A1Q3E5T7"/>
<dbReference type="CDD" id="cd01205">
    <property type="entry name" value="EVH1_WASP-like"/>
    <property type="match status" value="1"/>
</dbReference>
<keyword evidence="7" id="KW-0539">Nucleus</keyword>
<name>A0A1Q3E5T7_LENED</name>
<dbReference type="Pfam" id="PF00568">
    <property type="entry name" value="WH1"/>
    <property type="match status" value="1"/>
</dbReference>
<dbReference type="EMBL" id="BDGU01000102">
    <property type="protein sequence ID" value="GAW02605.1"/>
    <property type="molecule type" value="Genomic_DNA"/>
</dbReference>
<dbReference type="Gene3D" id="2.30.29.30">
    <property type="entry name" value="Pleckstrin-homology domain (PH domain)/Phosphotyrosine-binding domain (PTB)"/>
    <property type="match status" value="1"/>
</dbReference>
<feature type="compositionally biased region" description="Pro residues" evidence="8">
    <location>
        <begin position="313"/>
        <end position="330"/>
    </location>
</feature>
<dbReference type="InterPro" id="IPR036936">
    <property type="entry name" value="CRIB_dom_sf"/>
</dbReference>
<evidence type="ECO:0000256" key="8">
    <source>
        <dbReference type="SAM" id="MobiDB-lite"/>
    </source>
</evidence>
<evidence type="ECO:0000256" key="7">
    <source>
        <dbReference type="ARBA" id="ARBA00023242"/>
    </source>
</evidence>
<proteinExistence type="predicted"/>
<dbReference type="GO" id="GO:0007015">
    <property type="term" value="P:actin filament organization"/>
    <property type="evidence" value="ECO:0007669"/>
    <property type="project" value="InterPro"/>
</dbReference>
<keyword evidence="6" id="KW-0206">Cytoskeleton</keyword>
<evidence type="ECO:0000256" key="6">
    <source>
        <dbReference type="ARBA" id="ARBA00023212"/>
    </source>
</evidence>
<evidence type="ECO:0000256" key="2">
    <source>
        <dbReference type="ARBA" id="ARBA00004245"/>
    </source>
</evidence>
<dbReference type="InterPro" id="IPR000095">
    <property type="entry name" value="CRIB_dom"/>
</dbReference>
<dbReference type="GO" id="GO:0005634">
    <property type="term" value="C:nucleus"/>
    <property type="evidence" value="ECO:0007669"/>
    <property type="project" value="UniProtKB-SubCell"/>
</dbReference>
<reference evidence="12 13" key="1">
    <citation type="submission" date="2016-08" db="EMBL/GenBank/DDBJ databases">
        <authorList>
            <consortium name="Lentinula edodes genome sequencing consortium"/>
            <person name="Sakamoto Y."/>
            <person name="Nakade K."/>
            <person name="Sato S."/>
            <person name="Yoshida Y."/>
            <person name="Miyazaki K."/>
            <person name="Natsume S."/>
            <person name="Konno N."/>
        </authorList>
    </citation>
    <scope>NUCLEOTIDE SEQUENCE [LARGE SCALE GENOMIC DNA]</scope>
    <source>
        <strain evidence="12 13">NBRC 111202</strain>
    </source>
</reference>
<evidence type="ECO:0000256" key="4">
    <source>
        <dbReference type="ARBA" id="ARBA00022553"/>
    </source>
</evidence>
<dbReference type="InterPro" id="IPR011993">
    <property type="entry name" value="PH-like_dom_sf"/>
</dbReference>
<dbReference type="PROSITE" id="PS50108">
    <property type="entry name" value="CRIB"/>
    <property type="match status" value="1"/>
</dbReference>
<dbReference type="CDD" id="cd00132">
    <property type="entry name" value="CRIB"/>
    <property type="match status" value="1"/>
</dbReference>
<dbReference type="PRINTS" id="PR01217">
    <property type="entry name" value="PRICHEXTENSN"/>
</dbReference>
<evidence type="ECO:0000259" key="10">
    <source>
        <dbReference type="PROSITE" id="PS50229"/>
    </source>
</evidence>
<dbReference type="InterPro" id="IPR000697">
    <property type="entry name" value="WH1/EVH1_dom"/>
</dbReference>
<keyword evidence="4" id="KW-0597">Phosphoprotein</keyword>
<keyword evidence="5" id="KW-0677">Repeat</keyword>
<feature type="compositionally biased region" description="Low complexity" evidence="8">
    <location>
        <begin position="353"/>
        <end position="368"/>
    </location>
</feature>
<dbReference type="InterPro" id="IPR033927">
    <property type="entry name" value="WASPfam_EVH1"/>
</dbReference>
<comment type="subcellular location">
    <subcellularLocation>
        <location evidence="2">Cytoplasm</location>
        <location evidence="2">Cytoskeleton</location>
    </subcellularLocation>
    <subcellularLocation>
        <location evidence="1">Nucleus</location>
    </subcellularLocation>
</comment>
<dbReference type="GO" id="GO:0003779">
    <property type="term" value="F:actin binding"/>
    <property type="evidence" value="ECO:0007669"/>
    <property type="project" value="InterPro"/>
</dbReference>
<dbReference type="AlphaFoldDB" id="A0A1Q3E5T7"/>
<feature type="compositionally biased region" description="Pro residues" evidence="8">
    <location>
        <begin position="259"/>
        <end position="269"/>
    </location>
</feature>
<dbReference type="Proteomes" id="UP000188533">
    <property type="component" value="Unassembled WGS sequence"/>
</dbReference>
<gene>
    <name evidence="12" type="ORF">LENED_004269</name>
</gene>
<dbReference type="PROSITE" id="PS50229">
    <property type="entry name" value="WH1"/>
    <property type="match status" value="1"/>
</dbReference>
<evidence type="ECO:0000256" key="5">
    <source>
        <dbReference type="ARBA" id="ARBA00022737"/>
    </source>
</evidence>
<feature type="region of interest" description="Disordered" evidence="8">
    <location>
        <begin position="216"/>
        <end position="418"/>
    </location>
</feature>
<sequence>MPSQSTLSADDKAKVKSAIPVSPATNKIFWATFARIYYAYPDPNKWAYAGLQGALTLTRSNVTLEFSFNLVDLTGTRGIIWSHEFYQGLEAEYNTDRPWFHSFPGDECMIGFVFVDESEAKSFEKKVREKTAKSKKSKSPTVKSSGKIDKSLISAPTQFKHVAHMGYDADKGFTSRNVDPSWTTIVGNLEEEGIDKKIIEREVEFIRDFRKVYPEAQAEAEKKEQKKKPATTKPPPPPSRGGAPPPPPPPRGGGSRNSAPPPPPPPPPSAAAATPPSTAHAPSSAPPAPPARPSTGHHVPPPPPARPASSHTPAPPSRPPPPSSGLPAPQPGRGDLLASIQGKGIHSLKKTEGPPASGSLSSASPRGGTPAIEESASSSSGGGGGASDLTSALASALMARNAKMGEDSDDEEEDDEWD</sequence>
<evidence type="ECO:0000259" key="9">
    <source>
        <dbReference type="PROSITE" id="PS50108"/>
    </source>
</evidence>
<comment type="caution">
    <text evidence="12">The sequence shown here is derived from an EMBL/GenBank/DDBJ whole genome shotgun (WGS) entry which is preliminary data.</text>
</comment>
<feature type="domain" description="CRIB" evidence="9">
    <location>
        <begin position="153"/>
        <end position="166"/>
    </location>
</feature>
<evidence type="ECO:0000256" key="1">
    <source>
        <dbReference type="ARBA" id="ARBA00004123"/>
    </source>
</evidence>
<feature type="compositionally biased region" description="Low complexity" evidence="8">
    <location>
        <begin position="387"/>
        <end position="397"/>
    </location>
</feature>